<keyword evidence="4" id="KW-1185">Reference proteome</keyword>
<feature type="region of interest" description="Disordered" evidence="1">
    <location>
        <begin position="149"/>
        <end position="201"/>
    </location>
</feature>
<evidence type="ECO:0000313" key="4">
    <source>
        <dbReference type="Proteomes" id="UP001501257"/>
    </source>
</evidence>
<evidence type="ECO:0008006" key="5">
    <source>
        <dbReference type="Google" id="ProtNLM"/>
    </source>
</evidence>
<dbReference type="Proteomes" id="UP001501257">
    <property type="component" value="Unassembled WGS sequence"/>
</dbReference>
<proteinExistence type="predicted"/>
<evidence type="ECO:0000256" key="1">
    <source>
        <dbReference type="SAM" id="MobiDB-lite"/>
    </source>
</evidence>
<protein>
    <recommendedName>
        <fullName evidence="5">Permease</fullName>
    </recommendedName>
</protein>
<gene>
    <name evidence="3" type="ORF">GCM10025778_18490</name>
</gene>
<accession>A0ABP9TL37</accession>
<feature type="transmembrane region" description="Helical" evidence="2">
    <location>
        <begin position="40"/>
        <end position="61"/>
    </location>
</feature>
<feature type="transmembrane region" description="Helical" evidence="2">
    <location>
        <begin position="7"/>
        <end position="28"/>
    </location>
</feature>
<feature type="compositionally biased region" description="Basic and acidic residues" evidence="1">
    <location>
        <begin position="183"/>
        <end position="192"/>
    </location>
</feature>
<comment type="caution">
    <text evidence="3">The sequence shown here is derived from an EMBL/GenBank/DDBJ whole genome shotgun (WGS) entry which is preliminary data.</text>
</comment>
<evidence type="ECO:0000256" key="2">
    <source>
        <dbReference type="SAM" id="Phobius"/>
    </source>
</evidence>
<keyword evidence="2" id="KW-0472">Membrane</keyword>
<feature type="transmembrane region" description="Helical" evidence="2">
    <location>
        <begin position="117"/>
        <end position="142"/>
    </location>
</feature>
<dbReference type="RefSeq" id="WP_210101254.1">
    <property type="nucleotide sequence ID" value="NZ_BAABLK010000028.1"/>
</dbReference>
<organism evidence="3 4">
    <name type="scientific">Paeniglutamicibacter antarcticus</name>
    <dbReference type="NCBI Taxonomy" id="494023"/>
    <lineage>
        <taxon>Bacteria</taxon>
        <taxon>Bacillati</taxon>
        <taxon>Actinomycetota</taxon>
        <taxon>Actinomycetes</taxon>
        <taxon>Micrococcales</taxon>
        <taxon>Micrococcaceae</taxon>
        <taxon>Paeniglutamicibacter</taxon>
    </lineage>
</organism>
<reference evidence="4" key="1">
    <citation type="journal article" date="2019" name="Int. J. Syst. Evol. Microbiol.">
        <title>The Global Catalogue of Microorganisms (GCM) 10K type strain sequencing project: providing services to taxonomists for standard genome sequencing and annotation.</title>
        <authorList>
            <consortium name="The Broad Institute Genomics Platform"/>
            <consortium name="The Broad Institute Genome Sequencing Center for Infectious Disease"/>
            <person name="Wu L."/>
            <person name="Ma J."/>
        </authorList>
    </citation>
    <scope>NUCLEOTIDE SEQUENCE [LARGE SCALE GENOMIC DNA]</scope>
    <source>
        <strain evidence="4">JCM 18952</strain>
    </source>
</reference>
<keyword evidence="2" id="KW-1133">Transmembrane helix</keyword>
<dbReference type="EMBL" id="BAABLK010000028">
    <property type="protein sequence ID" value="GAA5227316.1"/>
    <property type="molecule type" value="Genomic_DNA"/>
</dbReference>
<keyword evidence="2" id="KW-0812">Transmembrane</keyword>
<sequence length="201" mass="21943">MRLGLGAAALALLVLLYFVVRLFMPVWWATRISDQTQGSLTSGIVLGLVYGFVFTFVPLLIAWQARYKKVSWLWKAVIVLAAVLVAIPNLLTLSIYANPSAAAAKARNMIDISATWFPSWSIGGAITGLVLFISIAAFWHLWHSRGQKMKPMKSEMKARNPGPGNHRPPRRPTSANDAGTGDTPRRPPKTGDEFDGGSPTV</sequence>
<name>A0ABP9TL37_9MICC</name>
<feature type="transmembrane region" description="Helical" evidence="2">
    <location>
        <begin position="73"/>
        <end position="97"/>
    </location>
</feature>
<evidence type="ECO:0000313" key="3">
    <source>
        <dbReference type="EMBL" id="GAA5227316.1"/>
    </source>
</evidence>